<sequence>MISKNRNEKMRAQLATTSYDSELTLPRSGLLGNFIGGKWIKPVSGRTMAVENPCRRDTIAMVGAADKQDVDAAVAAAKAAFPNWRRMAARARGALLTELGNRVSAHAEEIAKVLAAETGNALRTQSRPEVASTAEVLRYYGGVVSEQKGETLPLGPGIFSYTTREPLGVVGAIIPWNSPLVLAAVKIGMALGTGNTLVLKPAEDAPLAVIKVAELAADIFSAGVFNVVTGTGIEAGAPLSNHPDVSKISFTGSVEVGKLVAHAAADRIAKVTLELGGKSPCVVYPDAATPEQLDTCATNVINAMRFARQGQSCTAGSRLFIHRDVFEPVIAKVVEKLKAMKVGDALDEASDIGAIINAERYGEVCAFIREAVDRGAKVEIGQVPAPANDTDGFMPGPVVLTGVDNSWRVVREEVFGPVLVAIPWTNEDEMIGWANDTHYGLAAYIFTNDITTALRAAERIDAGWLQINRAGGQIPGMSYGGAKQSGIGAEYSIEGALESYTYRKSVTVTV</sequence>
<dbReference type="EMBL" id="AP014685">
    <property type="protein sequence ID" value="BAR58887.1"/>
    <property type="molecule type" value="Genomic_DNA"/>
</dbReference>
<dbReference type="SUPFAM" id="SSF53720">
    <property type="entry name" value="ALDH-like"/>
    <property type="match status" value="1"/>
</dbReference>
<comment type="similarity">
    <text evidence="1 4">Belongs to the aldehyde dehydrogenase family.</text>
</comment>
<evidence type="ECO:0000313" key="6">
    <source>
        <dbReference type="EMBL" id="BAR58887.1"/>
    </source>
</evidence>
<name>A0A0E4FUX7_9BRAD</name>
<evidence type="ECO:0000256" key="1">
    <source>
        <dbReference type="ARBA" id="ARBA00009986"/>
    </source>
</evidence>
<evidence type="ECO:0000256" key="3">
    <source>
        <dbReference type="PROSITE-ProRule" id="PRU10007"/>
    </source>
</evidence>
<gene>
    <name evidence="6" type="ORF">NK6_5730</name>
</gene>
<dbReference type="Proteomes" id="UP000063308">
    <property type="component" value="Chromosome"/>
</dbReference>
<feature type="active site" evidence="3">
    <location>
        <position position="274"/>
    </location>
</feature>
<evidence type="ECO:0000256" key="2">
    <source>
        <dbReference type="ARBA" id="ARBA00023002"/>
    </source>
</evidence>
<keyword evidence="2 4" id="KW-0560">Oxidoreductase</keyword>
<dbReference type="InterPro" id="IPR015590">
    <property type="entry name" value="Aldehyde_DH_dom"/>
</dbReference>
<dbReference type="InterPro" id="IPR029510">
    <property type="entry name" value="Ald_DH_CS_GLU"/>
</dbReference>
<accession>A0A0E4FUX7</accession>
<organism evidence="6 7">
    <name type="scientific">Bradyrhizobium diazoefficiens</name>
    <dbReference type="NCBI Taxonomy" id="1355477"/>
    <lineage>
        <taxon>Bacteria</taxon>
        <taxon>Pseudomonadati</taxon>
        <taxon>Pseudomonadota</taxon>
        <taxon>Alphaproteobacteria</taxon>
        <taxon>Hyphomicrobiales</taxon>
        <taxon>Nitrobacteraceae</taxon>
        <taxon>Bradyrhizobium</taxon>
    </lineage>
</organism>
<proteinExistence type="inferred from homology"/>
<reference evidence="6 7" key="1">
    <citation type="submission" date="2014-11" db="EMBL/GenBank/DDBJ databases">
        <title>Symbiosis island explosion on the genome of extra-slow-growing strains of soybean bradyrhizobia with massive insertion sequences.</title>
        <authorList>
            <person name="Iida T."/>
            <person name="Minamisawa K."/>
        </authorList>
    </citation>
    <scope>NUCLEOTIDE SEQUENCE [LARGE SCALE GENOMIC DNA]</scope>
    <source>
        <strain evidence="6 7">NK6</strain>
    </source>
</reference>
<dbReference type="FunFam" id="3.40.605.10:FF:000007">
    <property type="entry name" value="NAD/NADP-dependent betaine aldehyde dehydrogenase"/>
    <property type="match status" value="1"/>
</dbReference>
<evidence type="ECO:0000256" key="4">
    <source>
        <dbReference type="RuleBase" id="RU003345"/>
    </source>
</evidence>
<dbReference type="InterPro" id="IPR016163">
    <property type="entry name" value="Ald_DH_C"/>
</dbReference>
<protein>
    <submittedName>
        <fullName evidence="6">Putative aldehyde dehydrogenase</fullName>
    </submittedName>
</protein>
<dbReference type="InterPro" id="IPR016160">
    <property type="entry name" value="Ald_DH_CS_CYS"/>
</dbReference>
<dbReference type="PANTHER" id="PTHR11699">
    <property type="entry name" value="ALDEHYDE DEHYDROGENASE-RELATED"/>
    <property type="match status" value="1"/>
</dbReference>
<dbReference type="Pfam" id="PF00171">
    <property type="entry name" value="Aldedh"/>
    <property type="match status" value="1"/>
</dbReference>
<evidence type="ECO:0000259" key="5">
    <source>
        <dbReference type="Pfam" id="PF00171"/>
    </source>
</evidence>
<dbReference type="Gene3D" id="3.40.309.10">
    <property type="entry name" value="Aldehyde Dehydrogenase, Chain A, domain 2"/>
    <property type="match status" value="1"/>
</dbReference>
<dbReference type="PROSITE" id="PS00687">
    <property type="entry name" value="ALDEHYDE_DEHYDR_GLU"/>
    <property type="match status" value="1"/>
</dbReference>
<evidence type="ECO:0000313" key="7">
    <source>
        <dbReference type="Proteomes" id="UP000063308"/>
    </source>
</evidence>
<feature type="domain" description="Aldehyde dehydrogenase" evidence="5">
    <location>
        <begin position="39"/>
        <end position="506"/>
    </location>
</feature>
<dbReference type="GO" id="GO:0016620">
    <property type="term" value="F:oxidoreductase activity, acting on the aldehyde or oxo group of donors, NAD or NADP as acceptor"/>
    <property type="evidence" value="ECO:0007669"/>
    <property type="project" value="InterPro"/>
</dbReference>
<dbReference type="PROSITE" id="PS00070">
    <property type="entry name" value="ALDEHYDE_DEHYDR_CYS"/>
    <property type="match status" value="1"/>
</dbReference>
<dbReference type="AlphaFoldDB" id="A0A0E4FUX7"/>
<dbReference type="Gene3D" id="3.40.605.10">
    <property type="entry name" value="Aldehyde Dehydrogenase, Chain A, domain 1"/>
    <property type="match status" value="1"/>
</dbReference>
<dbReference type="InterPro" id="IPR016162">
    <property type="entry name" value="Ald_DH_N"/>
</dbReference>
<dbReference type="InterPro" id="IPR016161">
    <property type="entry name" value="Ald_DH/histidinol_DH"/>
</dbReference>